<evidence type="ECO:0000313" key="3">
    <source>
        <dbReference type="Proteomes" id="UP000472270"/>
    </source>
</evidence>
<evidence type="ECO:0000256" key="1">
    <source>
        <dbReference type="ARBA" id="ARBA00010872"/>
    </source>
</evidence>
<reference evidence="2" key="1">
    <citation type="submission" date="2025-08" db="UniProtKB">
        <authorList>
            <consortium name="Ensembl"/>
        </authorList>
    </citation>
    <scope>IDENTIFICATION</scope>
</reference>
<dbReference type="Ensembl" id="ENSSRHT00000002730.1">
    <property type="protein sequence ID" value="ENSSRHP00000002627.1"/>
    <property type="gene ID" value="ENSSRHG00000001837.1"/>
</dbReference>
<dbReference type="GO" id="GO:0016787">
    <property type="term" value="F:hydrolase activity"/>
    <property type="evidence" value="ECO:0007669"/>
    <property type="project" value="InterPro"/>
</dbReference>
<dbReference type="AlphaFoldDB" id="A0A673FP69"/>
<dbReference type="GO" id="GO:0033345">
    <property type="term" value="P:L-asparagine catabolic process via L-aspartate"/>
    <property type="evidence" value="ECO:0007669"/>
    <property type="project" value="TreeGrafter"/>
</dbReference>
<sequence length="74" mass="7643">MKTVIVVHGGVWAIPDMLAEASVAGVKNAAQAGNAILRNGGTATDAVEKAVRYLEDDPTFDAGTVDPLQFCQVG</sequence>
<dbReference type="SUPFAM" id="SSF56235">
    <property type="entry name" value="N-terminal nucleophile aminohydrolases (Ntn hydrolases)"/>
    <property type="match status" value="1"/>
</dbReference>
<accession>A0A673FP69</accession>
<dbReference type="Proteomes" id="UP000472270">
    <property type="component" value="Unassembled WGS sequence"/>
</dbReference>
<evidence type="ECO:0000313" key="2">
    <source>
        <dbReference type="Ensembl" id="ENSSRHP00000002627.1"/>
    </source>
</evidence>
<dbReference type="PANTHER" id="PTHR10188:SF35">
    <property type="entry name" value="ISOASPARTYL PEPTIDASE_L-ASPARAGINASE"/>
    <property type="match status" value="1"/>
</dbReference>
<comment type="similarity">
    <text evidence="1">Belongs to the Ntn-hydrolase family.</text>
</comment>
<dbReference type="PANTHER" id="PTHR10188">
    <property type="entry name" value="L-ASPARAGINASE"/>
    <property type="match status" value="1"/>
</dbReference>
<organism evidence="2 3">
    <name type="scientific">Sinocyclocheilus rhinocerous</name>
    <dbReference type="NCBI Taxonomy" id="307959"/>
    <lineage>
        <taxon>Eukaryota</taxon>
        <taxon>Metazoa</taxon>
        <taxon>Chordata</taxon>
        <taxon>Craniata</taxon>
        <taxon>Vertebrata</taxon>
        <taxon>Euteleostomi</taxon>
        <taxon>Actinopterygii</taxon>
        <taxon>Neopterygii</taxon>
        <taxon>Teleostei</taxon>
        <taxon>Ostariophysi</taxon>
        <taxon>Cypriniformes</taxon>
        <taxon>Cyprinidae</taxon>
        <taxon>Cyprininae</taxon>
        <taxon>Sinocyclocheilus</taxon>
    </lineage>
</organism>
<dbReference type="Pfam" id="PF01112">
    <property type="entry name" value="Asparaginase_2"/>
    <property type="match status" value="1"/>
</dbReference>
<protein>
    <submittedName>
        <fullName evidence="2">Uncharacterized protein</fullName>
    </submittedName>
</protein>
<name>A0A673FP69_9TELE</name>
<proteinExistence type="inferred from homology"/>
<reference evidence="2" key="2">
    <citation type="submission" date="2025-09" db="UniProtKB">
        <authorList>
            <consortium name="Ensembl"/>
        </authorList>
    </citation>
    <scope>IDENTIFICATION</scope>
</reference>
<dbReference type="InterPro" id="IPR000246">
    <property type="entry name" value="Peptidase_T2"/>
</dbReference>
<dbReference type="GO" id="GO:0005737">
    <property type="term" value="C:cytoplasm"/>
    <property type="evidence" value="ECO:0007669"/>
    <property type="project" value="TreeGrafter"/>
</dbReference>
<keyword evidence="3" id="KW-1185">Reference proteome</keyword>
<dbReference type="InterPro" id="IPR029055">
    <property type="entry name" value="Ntn_hydrolases_N"/>
</dbReference>